<evidence type="ECO:0000313" key="6">
    <source>
        <dbReference type="EMBL" id="KIJ32350.1"/>
    </source>
</evidence>
<protein>
    <recommendedName>
        <fullName evidence="5">Response regulatory domain-containing protein</fullName>
    </recommendedName>
</protein>
<feature type="compositionally biased region" description="Basic and acidic residues" evidence="4">
    <location>
        <begin position="1323"/>
        <end position="1340"/>
    </location>
</feature>
<feature type="region of interest" description="Disordered" evidence="4">
    <location>
        <begin position="762"/>
        <end position="961"/>
    </location>
</feature>
<dbReference type="PROSITE" id="PS50110">
    <property type="entry name" value="RESPONSE_REGULATORY"/>
    <property type="match status" value="1"/>
</dbReference>
<feature type="compositionally biased region" description="Low complexity" evidence="4">
    <location>
        <begin position="874"/>
        <end position="889"/>
    </location>
</feature>
<feature type="region of interest" description="Disordered" evidence="4">
    <location>
        <begin position="681"/>
        <end position="726"/>
    </location>
</feature>
<feature type="modified residue" description="4-aspartylphosphate" evidence="3">
    <location>
        <position position="1016"/>
    </location>
</feature>
<feature type="compositionally biased region" description="Polar residues" evidence="4">
    <location>
        <begin position="687"/>
        <end position="701"/>
    </location>
</feature>
<keyword evidence="1 3" id="KW-0597">Phosphoprotein</keyword>
<feature type="compositionally biased region" description="Low complexity" evidence="4">
    <location>
        <begin position="304"/>
        <end position="323"/>
    </location>
</feature>
<dbReference type="InterPro" id="IPR011006">
    <property type="entry name" value="CheY-like_superfamily"/>
</dbReference>
<dbReference type="EMBL" id="KN837228">
    <property type="protein sequence ID" value="KIJ32350.1"/>
    <property type="molecule type" value="Genomic_DNA"/>
</dbReference>
<organism evidence="6 7">
    <name type="scientific">Sphaerobolus stellatus (strain SS14)</name>
    <dbReference type="NCBI Taxonomy" id="990650"/>
    <lineage>
        <taxon>Eukaryota</taxon>
        <taxon>Fungi</taxon>
        <taxon>Dikarya</taxon>
        <taxon>Basidiomycota</taxon>
        <taxon>Agaricomycotina</taxon>
        <taxon>Agaricomycetes</taxon>
        <taxon>Phallomycetidae</taxon>
        <taxon>Geastrales</taxon>
        <taxon>Sphaerobolaceae</taxon>
        <taxon>Sphaerobolus</taxon>
    </lineage>
</organism>
<evidence type="ECO:0000313" key="7">
    <source>
        <dbReference type="Proteomes" id="UP000054279"/>
    </source>
</evidence>
<dbReference type="Gene3D" id="3.40.50.2300">
    <property type="match status" value="1"/>
</dbReference>
<evidence type="ECO:0000256" key="4">
    <source>
        <dbReference type="SAM" id="MobiDB-lite"/>
    </source>
</evidence>
<feature type="compositionally biased region" description="Polar residues" evidence="4">
    <location>
        <begin position="780"/>
        <end position="797"/>
    </location>
</feature>
<dbReference type="SUPFAM" id="SSF52172">
    <property type="entry name" value="CheY-like"/>
    <property type="match status" value="1"/>
</dbReference>
<feature type="compositionally biased region" description="Polar residues" evidence="4">
    <location>
        <begin position="1372"/>
        <end position="1382"/>
    </location>
</feature>
<dbReference type="PANTHER" id="PTHR45339:SF1">
    <property type="entry name" value="HYBRID SIGNAL TRANSDUCTION HISTIDINE KINASE J"/>
    <property type="match status" value="1"/>
</dbReference>
<proteinExistence type="predicted"/>
<gene>
    <name evidence="6" type="ORF">M422DRAFT_35883</name>
</gene>
<dbReference type="GO" id="GO:0000156">
    <property type="term" value="F:phosphorelay response regulator activity"/>
    <property type="evidence" value="ECO:0007669"/>
    <property type="project" value="UniProtKB-ARBA"/>
</dbReference>
<dbReference type="CDD" id="cd17546">
    <property type="entry name" value="REC_hyHK_CKI1_RcsC-like"/>
    <property type="match status" value="1"/>
</dbReference>
<feature type="compositionally biased region" description="Basic and acidic residues" evidence="4">
    <location>
        <begin position="1175"/>
        <end position="1191"/>
    </location>
</feature>
<feature type="compositionally biased region" description="Polar residues" evidence="4">
    <location>
        <begin position="913"/>
        <end position="924"/>
    </location>
</feature>
<feature type="compositionally biased region" description="Polar residues" evidence="4">
    <location>
        <begin position="818"/>
        <end position="830"/>
    </location>
</feature>
<feature type="compositionally biased region" description="Basic and acidic residues" evidence="4">
    <location>
        <begin position="832"/>
        <end position="843"/>
    </location>
</feature>
<feature type="region of interest" description="Disordered" evidence="4">
    <location>
        <begin position="1157"/>
        <end position="1261"/>
    </location>
</feature>
<dbReference type="OrthoDB" id="21225at2759"/>
<feature type="region of interest" description="Disordered" evidence="4">
    <location>
        <begin position="29"/>
        <end position="134"/>
    </location>
</feature>
<feature type="compositionally biased region" description="Polar residues" evidence="4">
    <location>
        <begin position="1399"/>
        <end position="1408"/>
    </location>
</feature>
<dbReference type="FunFam" id="3.40.50.2300:FF:000146">
    <property type="entry name" value="Putative two-component response regulator SSK1p"/>
    <property type="match status" value="1"/>
</dbReference>
<feature type="compositionally biased region" description="Polar residues" evidence="4">
    <location>
        <begin position="890"/>
        <end position="905"/>
    </location>
</feature>
<dbReference type="InterPro" id="IPR001789">
    <property type="entry name" value="Sig_transdc_resp-reg_receiver"/>
</dbReference>
<feature type="compositionally biased region" description="Polar residues" evidence="4">
    <location>
        <begin position="1051"/>
        <end position="1069"/>
    </location>
</feature>
<dbReference type="SMART" id="SM00448">
    <property type="entry name" value="REC"/>
    <property type="match status" value="1"/>
</dbReference>
<dbReference type="Pfam" id="PF00072">
    <property type="entry name" value="Response_reg"/>
    <property type="match status" value="1"/>
</dbReference>
<reference evidence="6 7" key="1">
    <citation type="submission" date="2014-06" db="EMBL/GenBank/DDBJ databases">
        <title>Evolutionary Origins and Diversification of the Mycorrhizal Mutualists.</title>
        <authorList>
            <consortium name="DOE Joint Genome Institute"/>
            <consortium name="Mycorrhizal Genomics Consortium"/>
            <person name="Kohler A."/>
            <person name="Kuo A."/>
            <person name="Nagy L.G."/>
            <person name="Floudas D."/>
            <person name="Copeland A."/>
            <person name="Barry K.W."/>
            <person name="Cichocki N."/>
            <person name="Veneault-Fourrey C."/>
            <person name="LaButti K."/>
            <person name="Lindquist E.A."/>
            <person name="Lipzen A."/>
            <person name="Lundell T."/>
            <person name="Morin E."/>
            <person name="Murat C."/>
            <person name="Riley R."/>
            <person name="Ohm R."/>
            <person name="Sun H."/>
            <person name="Tunlid A."/>
            <person name="Henrissat B."/>
            <person name="Grigoriev I.V."/>
            <person name="Hibbett D.S."/>
            <person name="Martin F."/>
        </authorList>
    </citation>
    <scope>NUCLEOTIDE SEQUENCE [LARGE SCALE GENOMIC DNA]</scope>
    <source>
        <strain evidence="6 7">SS14</strain>
    </source>
</reference>
<dbReference type="HOGENOM" id="CLU_004854_0_0_1"/>
<keyword evidence="7" id="KW-1185">Reference proteome</keyword>
<feature type="region of interest" description="Disordered" evidence="4">
    <location>
        <begin position="1311"/>
        <end position="1434"/>
    </location>
</feature>
<feature type="region of interest" description="Disordered" evidence="4">
    <location>
        <begin position="1043"/>
        <end position="1069"/>
    </location>
</feature>
<feature type="compositionally biased region" description="Low complexity" evidence="4">
    <location>
        <begin position="941"/>
        <end position="960"/>
    </location>
</feature>
<feature type="compositionally biased region" description="Low complexity" evidence="4">
    <location>
        <begin position="714"/>
        <end position="726"/>
    </location>
</feature>
<sequence>MSSELPADEPAVEEKKLQRTLQVLEDSIGRNLGVEDGGDIEDGHQASRLYGSMDTNSTSHDKNAAPKDDDDTPTPGSVPASNSSSTHEDSPSVPRLSRAFSMPLPSQTSHWQHPGRSPLSVDAGPSSVTTERPQDSHFHDLALELADSVQLAVQTLFQLSPPHIFDPAKEQYSGCTVQIPIPSLTALLTSMKNLNYISANMRNLGSPADGANRYSYIDARAESLGKDEFDIGELLQNVGDSFGGVASEAEVDLVLHHGDALKHMGVRGDECGISYALSHILHQVLATARQGDSMEVGLSIGRQPSSSDDPNTSESDSPPTDSTGPVVCTFDIAHKFTTFIPSLTIDNIPASDDGLSEIQNTDPESVPTYRPEPYLGSTIFRRLLAQIGGTVRPSVELARGRRTELSVTLERGPSLAVLHQKTPAADNELFRDLSADIPLAREPSIDELMSFADSLKGKNVSFHANTRASFTIHLTKYLTTWGMDISHLPTDGTDDKDVLEDVLEAEVAGVDIQPILPENSNNATSEKASAADTTPSFIVIDDDVLTLRRRLLQYRAEMMPTLQPRKRPSLAAHHRPRSTPSIRNALLASGVQNRQAQSSTFTPFTPIPIVHFTSLGKYKLVKDVIQAILLMPGGPPYIPEVIVIPKPAGPRRILTSLYTAIRKPVIDPFFSPIATSPMTPGGHLSPFIQSGPSKEVSSPTAMRTIPERPPRTNSDSTSFSASSPLSMPDGLEYFSAETPVKKLGSTAASGLVIPGVDGRPAILFQPQSRSSSHRSDASSNIETTSPVHRLSNPSSRRTSYKEDGTRNTLRSPGPSSPRGVQSPTGGSATSPERPRLTSEESGHSFRRAASPRQDAMPRVGLREAMQMLARPSEGTTVPSLVSTPSTTGSRSVAQSPSTETVNSPPSLIRKPTSPGTSSQRSPLSPTGGEARRPGARRSTIGPKSPLGPSSKKPPTKTVGSNIVPPINVLLVEDNPINQTMVSTFMKRNKIKYEVAWNGKEAVDKWKTGNFHIILMDIQMPVMDGIEATKEIRRLEKLENIRHFPPSPAAVSRQSMGSTGSPDSQGSTASTPFRSQVIIVALTASSRQSDRVAALAAGCNDFLTKPVMTSWLADKIIEWGSIKALQMWAELRPDIEDTISHEQQAQAQAVAEKLHVPPPIARRSPTGGQAALPGKSDSKASEGTEGGREPRSLIRSMTPASRELSKDSSSSSSSPERWPNSSDEDMPGDNVEPPAIVSIPDMSPSKSAPEQQQQQLEITVQVPTPDVTQAAVGTLGKSVSNGAEGRDALAWGGLALSASKTEDNVSGLVENAADTTEDSALETSDVRAADVTDDSGEKSPEEVTGETALRQYIEQTKETDTYTQRPTLLGHQAIQSHRSSKSIASVLHETPAVGEDPKPQETTAFQQEDTSIDDTEKSIPVAEPEEIPLPSDGEH</sequence>
<feature type="region of interest" description="Disordered" evidence="4">
    <location>
        <begin position="297"/>
        <end position="324"/>
    </location>
</feature>
<feature type="compositionally biased region" description="Low complexity" evidence="4">
    <location>
        <begin position="1206"/>
        <end position="1220"/>
    </location>
</feature>
<evidence type="ECO:0000256" key="1">
    <source>
        <dbReference type="ARBA" id="ARBA00022553"/>
    </source>
</evidence>
<feature type="domain" description="Response regulatory" evidence="5">
    <location>
        <begin position="967"/>
        <end position="1119"/>
    </location>
</feature>
<dbReference type="Proteomes" id="UP000054279">
    <property type="component" value="Unassembled WGS sequence"/>
</dbReference>
<evidence type="ECO:0000256" key="2">
    <source>
        <dbReference type="ARBA" id="ARBA00023012"/>
    </source>
</evidence>
<dbReference type="PANTHER" id="PTHR45339">
    <property type="entry name" value="HYBRID SIGNAL TRANSDUCTION HISTIDINE KINASE J"/>
    <property type="match status" value="1"/>
</dbReference>
<accession>A0A0C9V4G3</accession>
<keyword evidence="2" id="KW-0902">Two-component regulatory system</keyword>
<feature type="compositionally biased region" description="Polar residues" evidence="4">
    <location>
        <begin position="1243"/>
        <end position="1261"/>
    </location>
</feature>
<evidence type="ECO:0000256" key="3">
    <source>
        <dbReference type="PROSITE-ProRule" id="PRU00169"/>
    </source>
</evidence>
<name>A0A0C9V4G3_SPHS4</name>
<evidence type="ECO:0000259" key="5">
    <source>
        <dbReference type="PROSITE" id="PS50110"/>
    </source>
</evidence>